<dbReference type="GeneID" id="106810501"/>
<feature type="compositionally biased region" description="Low complexity" evidence="3">
    <location>
        <begin position="97"/>
        <end position="130"/>
    </location>
</feature>
<gene>
    <name evidence="6" type="primary">LOC106810501</name>
</gene>
<evidence type="ECO:0000259" key="4">
    <source>
        <dbReference type="PROSITE" id="PS51319"/>
    </source>
</evidence>
<dbReference type="InterPro" id="IPR051037">
    <property type="entry name" value="RNAPII_TF_IWS1"/>
</dbReference>
<dbReference type="Gene3D" id="1.20.930.10">
    <property type="entry name" value="Conserved domain common to transcription factors TFIIS, elongin A, CRSP70"/>
    <property type="match status" value="1"/>
</dbReference>
<comment type="similarity">
    <text evidence="1">Belongs to the IWS1 family.</text>
</comment>
<dbReference type="RefSeq" id="XP_014669366.1">
    <property type="nucleotide sequence ID" value="XM_014813880.1"/>
</dbReference>
<evidence type="ECO:0000256" key="3">
    <source>
        <dbReference type="SAM" id="MobiDB-lite"/>
    </source>
</evidence>
<reference evidence="6" key="1">
    <citation type="submission" date="2025-08" db="UniProtKB">
        <authorList>
            <consortium name="RefSeq"/>
        </authorList>
    </citation>
    <scope>IDENTIFICATION</scope>
</reference>
<proteinExistence type="inferred from homology"/>
<evidence type="ECO:0000256" key="1">
    <source>
        <dbReference type="ARBA" id="ARBA00037992"/>
    </source>
</evidence>
<comment type="subcellular location">
    <subcellularLocation>
        <location evidence="2">Nucleus</location>
    </subcellularLocation>
</comment>
<dbReference type="PANTHER" id="PTHR46010:SF1">
    <property type="entry name" value="PROTEIN IWS1 HOMOLOG"/>
    <property type="match status" value="1"/>
</dbReference>
<feature type="compositionally biased region" description="Low complexity" evidence="3">
    <location>
        <begin position="147"/>
        <end position="307"/>
    </location>
</feature>
<accession>A0ABM1EAZ5</accession>
<feature type="compositionally biased region" description="Low complexity" evidence="3">
    <location>
        <begin position="71"/>
        <end position="85"/>
    </location>
</feature>
<dbReference type="PROSITE" id="PS51319">
    <property type="entry name" value="TFIIS_N"/>
    <property type="match status" value="1"/>
</dbReference>
<sequence>MEKDEDMNSAESGSDSERMSIVMNKDRNESSDDESAMRDVGNNEGEYNPANPMEVNSAPASPSGFDSLIRSPSSPVGSGGESPVENADDFGPASPIGSGQYSPAGSGPASPADSGPASPTGSGSPAYSTPESPMGSGPDSPAGSGLASPVESGPASPAGSGPASPAGSGPASPVESGPASPAGSGPASPVESGPASPAGSGPASPVESGPASPAGSGPASPVESGPASPAGSGPASPAASGPASPVGSGLASPAGSGPASPVGSGPASPVGSGPASPAGSGPANPVESGPASPAGSGPASPADSGADTPAVPAPVVDTGPASPADSESDHASPVGSPIVDDDGERDQSVQSAAEDADSVKEGAESDNEAGERADLGSEKDDGEASDKDLDSDADSEKAGSDNEDAGDQLIADIFGSSDEEDFEGFGEEDLETPAAQEKKKTKALVSDSDADDGLTEGLEAEQGEEAPADKAQSSDSDDDRGPKEDIVYDFDVMLQKKKEENRLHRRKKRDYDIINDNDDVIAAMLKDMKEAAEEDRVLNREKKPAVKKLKMLPIVLQHLNKADLQMPLLDAGVLTAIADWFMPLPDRSLCHLQIREGFLKVLESFPAVDQHLLKTSGVGRAVMLLYKHPRETKDNRFKAGKLINEWARPIFNLASNFKSMSREEREQRDYQQMPKRRKLVEAGGMTPARKDIDKALEGEDRAPRPGDPGFIARARVPMPSTRDYVVRPRWNVESEAMPIRKAEKSKNDLRLEKHKRTFREKKAMSRKNLRAVSISVEGRKMPL</sequence>
<keyword evidence="2" id="KW-0539">Nucleus</keyword>
<feature type="compositionally biased region" description="Basic and acidic residues" evidence="3">
    <location>
        <begin position="357"/>
        <end position="400"/>
    </location>
</feature>
<dbReference type="Pfam" id="PF08711">
    <property type="entry name" value="Med26"/>
    <property type="match status" value="1"/>
</dbReference>
<name>A0ABM1EAZ5_PRICU</name>
<feature type="domain" description="TFIIS N-terminal" evidence="4">
    <location>
        <begin position="575"/>
        <end position="653"/>
    </location>
</feature>
<feature type="compositionally biased region" description="Acidic residues" evidence="3">
    <location>
        <begin position="417"/>
        <end position="431"/>
    </location>
</feature>
<dbReference type="InterPro" id="IPR035441">
    <property type="entry name" value="TFIIS/LEDGF_dom_sf"/>
</dbReference>
<evidence type="ECO:0000256" key="2">
    <source>
        <dbReference type="PROSITE-ProRule" id="PRU00649"/>
    </source>
</evidence>
<dbReference type="PANTHER" id="PTHR46010">
    <property type="entry name" value="PROTEIN IWS1 HOMOLOG"/>
    <property type="match status" value="1"/>
</dbReference>
<feature type="compositionally biased region" description="Acidic residues" evidence="3">
    <location>
        <begin position="448"/>
        <end position="466"/>
    </location>
</feature>
<organism evidence="5 6">
    <name type="scientific">Priapulus caudatus</name>
    <name type="common">Priapulid worm</name>
    <dbReference type="NCBI Taxonomy" id="37621"/>
    <lineage>
        <taxon>Eukaryota</taxon>
        <taxon>Metazoa</taxon>
        <taxon>Ecdysozoa</taxon>
        <taxon>Scalidophora</taxon>
        <taxon>Priapulida</taxon>
        <taxon>Priapulimorpha</taxon>
        <taxon>Priapulimorphida</taxon>
        <taxon>Priapulidae</taxon>
        <taxon>Priapulus</taxon>
    </lineage>
</organism>
<dbReference type="InterPro" id="IPR017923">
    <property type="entry name" value="TFIIS_N"/>
</dbReference>
<feature type="region of interest" description="Disordered" evidence="3">
    <location>
        <begin position="1"/>
        <end position="484"/>
    </location>
</feature>
<dbReference type="Proteomes" id="UP000695022">
    <property type="component" value="Unplaced"/>
</dbReference>
<protein>
    <submittedName>
        <fullName evidence="6">Protein IWS1 homolog</fullName>
    </submittedName>
</protein>
<evidence type="ECO:0000313" key="6">
    <source>
        <dbReference type="RefSeq" id="XP_014669366.1"/>
    </source>
</evidence>
<evidence type="ECO:0000313" key="5">
    <source>
        <dbReference type="Proteomes" id="UP000695022"/>
    </source>
</evidence>
<keyword evidence="5" id="KW-1185">Reference proteome</keyword>